<feature type="compositionally biased region" description="Low complexity" evidence="1">
    <location>
        <begin position="125"/>
        <end position="140"/>
    </location>
</feature>
<keyword evidence="3" id="KW-1185">Reference proteome</keyword>
<feature type="region of interest" description="Disordered" evidence="1">
    <location>
        <begin position="267"/>
        <end position="318"/>
    </location>
</feature>
<evidence type="ECO:0000313" key="4">
    <source>
        <dbReference type="RefSeq" id="XP_022234973.1"/>
    </source>
</evidence>
<feature type="compositionally biased region" description="Basic and acidic residues" evidence="1">
    <location>
        <begin position="267"/>
        <end position="297"/>
    </location>
</feature>
<feature type="domain" description="CAP-Gly" evidence="2">
    <location>
        <begin position="525"/>
        <end position="567"/>
    </location>
</feature>
<feature type="compositionally biased region" description="Polar residues" evidence="1">
    <location>
        <begin position="68"/>
        <end position="78"/>
    </location>
</feature>
<feature type="region of interest" description="Disordered" evidence="1">
    <location>
        <begin position="590"/>
        <end position="678"/>
    </location>
</feature>
<accession>A0ABM1RUB8</accession>
<dbReference type="RefSeq" id="XP_022234973.1">
    <property type="nucleotide sequence ID" value="XM_022379265.1"/>
</dbReference>
<dbReference type="PROSITE" id="PS00845">
    <property type="entry name" value="CAP_GLY_1"/>
    <property type="match status" value="1"/>
</dbReference>
<dbReference type="Gene3D" id="2.30.30.190">
    <property type="entry name" value="CAP Gly-rich-like domain"/>
    <property type="match status" value="1"/>
</dbReference>
<dbReference type="SUPFAM" id="SSF74924">
    <property type="entry name" value="Cap-Gly domain"/>
    <property type="match status" value="1"/>
</dbReference>
<dbReference type="Proteomes" id="UP000694941">
    <property type="component" value="Unplaced"/>
</dbReference>
<feature type="region of interest" description="Disordered" evidence="1">
    <location>
        <begin position="148"/>
        <end position="167"/>
    </location>
</feature>
<feature type="compositionally biased region" description="Basic and acidic residues" evidence="1">
    <location>
        <begin position="31"/>
        <end position="41"/>
    </location>
</feature>
<organism evidence="3 4">
    <name type="scientific">Limulus polyphemus</name>
    <name type="common">Atlantic horseshoe crab</name>
    <dbReference type="NCBI Taxonomy" id="6850"/>
    <lineage>
        <taxon>Eukaryota</taxon>
        <taxon>Metazoa</taxon>
        <taxon>Ecdysozoa</taxon>
        <taxon>Arthropoda</taxon>
        <taxon>Chelicerata</taxon>
        <taxon>Merostomata</taxon>
        <taxon>Xiphosura</taxon>
        <taxon>Limulidae</taxon>
        <taxon>Limulus</taxon>
    </lineage>
</organism>
<feature type="compositionally biased region" description="Polar residues" evidence="1">
    <location>
        <begin position="89"/>
        <end position="124"/>
    </location>
</feature>
<feature type="compositionally biased region" description="Polar residues" evidence="1">
    <location>
        <begin position="403"/>
        <end position="418"/>
    </location>
</feature>
<feature type="region of interest" description="Disordered" evidence="1">
    <location>
        <begin position="1"/>
        <end position="140"/>
    </location>
</feature>
<feature type="region of interest" description="Disordered" evidence="1">
    <location>
        <begin position="362"/>
        <end position="429"/>
    </location>
</feature>
<dbReference type="InterPro" id="IPR036859">
    <property type="entry name" value="CAP-Gly_dom_sf"/>
</dbReference>
<dbReference type="GeneID" id="106475049"/>
<name>A0ABM1RUB8_LIMPO</name>
<feature type="compositionally biased region" description="Basic and acidic residues" evidence="1">
    <location>
        <begin position="647"/>
        <end position="660"/>
    </location>
</feature>
<feature type="compositionally biased region" description="Acidic residues" evidence="1">
    <location>
        <begin position="20"/>
        <end position="30"/>
    </location>
</feature>
<feature type="region of interest" description="Disordered" evidence="1">
    <location>
        <begin position="459"/>
        <end position="493"/>
    </location>
</feature>
<feature type="compositionally biased region" description="Polar residues" evidence="1">
    <location>
        <begin position="362"/>
        <end position="395"/>
    </location>
</feature>
<feature type="compositionally biased region" description="Basic and acidic residues" evidence="1">
    <location>
        <begin position="1"/>
        <end position="14"/>
    </location>
</feature>
<dbReference type="PANTHER" id="PTHR18916">
    <property type="entry name" value="DYNACTIN 1-RELATED MICROTUBULE-BINDING"/>
    <property type="match status" value="1"/>
</dbReference>
<evidence type="ECO:0000313" key="3">
    <source>
        <dbReference type="Proteomes" id="UP000694941"/>
    </source>
</evidence>
<dbReference type="PROSITE" id="PS50245">
    <property type="entry name" value="CAP_GLY_2"/>
    <property type="match status" value="1"/>
</dbReference>
<dbReference type="SMART" id="SM01052">
    <property type="entry name" value="CAP_GLY"/>
    <property type="match status" value="1"/>
</dbReference>
<gene>
    <name evidence="4" type="primary">LOC106475049</name>
</gene>
<protein>
    <submittedName>
        <fullName evidence="4">Centrosome-associated protein 350-like isoform X1</fullName>
    </submittedName>
</protein>
<reference evidence="4" key="1">
    <citation type="submission" date="2025-08" db="UniProtKB">
        <authorList>
            <consortium name="RefSeq"/>
        </authorList>
    </citation>
    <scope>IDENTIFICATION</scope>
    <source>
        <tissue evidence="4">Muscle</tissue>
    </source>
</reference>
<dbReference type="Pfam" id="PF01302">
    <property type="entry name" value="CAP_GLY"/>
    <property type="match status" value="1"/>
</dbReference>
<feature type="compositionally biased region" description="Basic and acidic residues" evidence="1">
    <location>
        <begin position="305"/>
        <end position="318"/>
    </location>
</feature>
<sequence>MRTLVEEQSHKEARPLLNQEESDESEEEEEKCQMSKLKLDETQEDEEFTEFESYQDYKNQPVDESLNRPASKSVSIDSETPRVHEEDLTSGNKMQHSVTEDSLTELQTKAGTPSVMSSGYGSQALSTSPVSSEDSVSLHSVSVDVTPESHSVPFLGKMQPEQDDKKDCSHQLLSTITESATTVTATQLRSVSSEPFDSQENSQSAIADKSLSEIFYPTQFPAQNYHEISNEKGVDFSKSARDVEVTCEQRETDLSIPGSVVEVTCEQRETDLKKSRDENKGHWEKNEEQKDIERLEEALLGGQDNHIEETTRRDKDVPDVQKPVLKEENPCEKQNSVLQDTFTLGEVLSSDNPNNMQTGLTWEATNDTGRNSCHGSLVNGGNTSNNKTSKSQDIQDCTKDPESNSSYTKQTKGPSQVQRRPKNTKKYMDHRASYPAAAVSTSHPHTLPDLSFELSRNNSDEADWTTSKNNTSEDLDREDSVSNSSYESRPDHLTSSDITLPSWLTVGESVMISPYNKTGVLAFLGATVFAPGVWAGVELDTPTGKNDGSVAGVRYFQCKPRFGIFVRPDKLNLDKRGRAVRAARLAGTSNLRRSGSRESFSSSTSLNRSRSRGEGLYGAGGSGSSTNLYRPRSRGEGLGKTVVDSTENERLRQSHSRVEGLTDSASKSRAPNPRGRKY</sequence>
<evidence type="ECO:0000259" key="2">
    <source>
        <dbReference type="PROSITE" id="PS50245"/>
    </source>
</evidence>
<proteinExistence type="predicted"/>
<evidence type="ECO:0000256" key="1">
    <source>
        <dbReference type="SAM" id="MobiDB-lite"/>
    </source>
</evidence>
<dbReference type="InterPro" id="IPR000938">
    <property type="entry name" value="CAP-Gly_domain"/>
</dbReference>
<feature type="compositionally biased region" description="Low complexity" evidence="1">
    <location>
        <begin position="597"/>
        <end position="608"/>
    </location>
</feature>